<proteinExistence type="predicted"/>
<reference evidence="3" key="1">
    <citation type="submission" date="2006-12" db="EMBL/GenBank/DDBJ databases">
        <title>Complete sequence of Pyrobaculum islandicum DSM 4184.</title>
        <authorList>
            <person name="Copeland A."/>
            <person name="Lucas S."/>
            <person name="Lapidus A."/>
            <person name="Barry K."/>
            <person name="Detter J.C."/>
            <person name="Glavina del Rio T."/>
            <person name="Dalin E."/>
            <person name="Tice H."/>
            <person name="Pitluck S."/>
            <person name="Meincke L."/>
            <person name="Brettin T."/>
            <person name="Bruce D."/>
            <person name="Han C."/>
            <person name="Tapia R."/>
            <person name="Gilna P."/>
            <person name="Schmutz J."/>
            <person name="Larimer F."/>
            <person name="Land M."/>
            <person name="Hauser L."/>
            <person name="Kyrpides N."/>
            <person name="Mikhailova N."/>
            <person name="Cozen A.E."/>
            <person name="Fitz-Gibbon S.T."/>
            <person name="House C.H."/>
            <person name="Saltikov C."/>
            <person name="Lowe T."/>
            <person name="Richardson P."/>
        </authorList>
    </citation>
    <scope>NUCLEOTIDE SEQUENCE [LARGE SCALE GENOMIC DNA]</scope>
    <source>
        <strain evidence="3">DSM 4184</strain>
    </source>
</reference>
<evidence type="ECO:0000259" key="2">
    <source>
        <dbReference type="Pfam" id="PF07282"/>
    </source>
</evidence>
<keyword evidence="1" id="KW-0238">DNA-binding</keyword>
<dbReference type="Proteomes" id="UP000002595">
    <property type="component" value="Chromosome"/>
</dbReference>
<dbReference type="eggNOG" id="arCOG00687">
    <property type="taxonomic scope" value="Archaea"/>
</dbReference>
<dbReference type="AlphaFoldDB" id="A1RTZ5"/>
<gene>
    <name evidence="3" type="ordered locus">Pisl_1262</name>
</gene>
<feature type="domain" description="Cas12f1-like TNB" evidence="2">
    <location>
        <begin position="183"/>
        <end position="237"/>
    </location>
</feature>
<dbReference type="SUPFAM" id="SSF51998">
    <property type="entry name" value="PFL-like glycyl radical enzymes"/>
    <property type="match status" value="1"/>
</dbReference>
<evidence type="ECO:0000313" key="4">
    <source>
        <dbReference type="Proteomes" id="UP000002595"/>
    </source>
</evidence>
<sequence>MQTQNPPTGHPTSHHADDNAVIKAVDIHGDHRLGLYVALVFARDVTPVKPKVLVIVNINRLDHGVVAGVIVDGKIVKWLKLPDVSVVKELKRLHQRVRELEKRAAREIDPAGRARLEEEVGRLKSKRFGVIRDAVVKMAKELVGLAVKYHAAIVVDGIDERTYSARKQSGEGGARKHLYDGLGQLRRRLQRLAQWYGLPYREVRLYSTVCPRCGAKMREAGGRRMQCPACGFSDHRDNIPIYWAKRRYWEILQKQPVFSAITLLTRKFLHL</sequence>
<evidence type="ECO:0000313" key="3">
    <source>
        <dbReference type="EMBL" id="ABL88427.1"/>
    </source>
</evidence>
<name>A1RTZ5_PYRIL</name>
<dbReference type="HOGENOM" id="CLU_053996_0_0_2"/>
<organism evidence="3 4">
    <name type="scientific">Pyrobaculum islandicum (strain DSM 4184 / JCM 9189 / GEO3)</name>
    <dbReference type="NCBI Taxonomy" id="384616"/>
    <lineage>
        <taxon>Archaea</taxon>
        <taxon>Thermoproteota</taxon>
        <taxon>Thermoprotei</taxon>
        <taxon>Thermoproteales</taxon>
        <taxon>Thermoproteaceae</taxon>
        <taxon>Pyrobaculum</taxon>
    </lineage>
</organism>
<dbReference type="GO" id="GO:0003677">
    <property type="term" value="F:DNA binding"/>
    <property type="evidence" value="ECO:0007669"/>
    <property type="project" value="UniProtKB-KW"/>
</dbReference>
<accession>A1RTZ5</accession>
<keyword evidence="4" id="KW-1185">Reference proteome</keyword>
<dbReference type="InterPro" id="IPR010095">
    <property type="entry name" value="Cas12f1-like_TNB"/>
</dbReference>
<protein>
    <submittedName>
        <fullName evidence="3">Transposase, IS605 OrfB</fullName>
    </submittedName>
</protein>
<dbReference type="Pfam" id="PF07282">
    <property type="entry name" value="Cas12f1-like_TNB"/>
    <property type="match status" value="1"/>
</dbReference>
<evidence type="ECO:0000256" key="1">
    <source>
        <dbReference type="ARBA" id="ARBA00023125"/>
    </source>
</evidence>
<dbReference type="KEGG" id="pis:Pisl_1262"/>
<dbReference type="EMBL" id="CP000504">
    <property type="protein sequence ID" value="ABL88427.1"/>
    <property type="molecule type" value="Genomic_DNA"/>
</dbReference>